<dbReference type="NCBIfam" id="TIGR00040">
    <property type="entry name" value="yfcE"/>
    <property type="match status" value="1"/>
</dbReference>
<evidence type="ECO:0000259" key="3">
    <source>
        <dbReference type="Pfam" id="PF12850"/>
    </source>
</evidence>
<evidence type="ECO:0000313" key="5">
    <source>
        <dbReference type="Proteomes" id="UP001357733"/>
    </source>
</evidence>
<reference evidence="4 5" key="1">
    <citation type="submission" date="2024-01" db="EMBL/GenBank/DDBJ databases">
        <title>Complete genome sequence of Citroniella saccharovorans strain M6.X9, isolated from human fecal sample.</title>
        <authorList>
            <person name="Cheng G."/>
            <person name="Westerholm M."/>
            <person name="Schnurer A."/>
        </authorList>
    </citation>
    <scope>NUCLEOTIDE SEQUENCE [LARGE SCALE GENOMIC DNA]</scope>
    <source>
        <strain evidence="4 5">DSM 29873</strain>
    </source>
</reference>
<dbReference type="PANTHER" id="PTHR11124">
    <property type="entry name" value="VACUOLAR SORTING PROTEIN VPS29"/>
    <property type="match status" value="1"/>
</dbReference>
<dbReference type="AlphaFoldDB" id="A0AAW9MVL4"/>
<comment type="cofactor">
    <cofactor evidence="2">
        <name>a divalent metal cation</name>
        <dbReference type="ChEBI" id="CHEBI:60240"/>
    </cofactor>
</comment>
<name>A0AAW9MVL4_9FIRM</name>
<dbReference type="GO" id="GO:0046872">
    <property type="term" value="F:metal ion binding"/>
    <property type="evidence" value="ECO:0007669"/>
    <property type="project" value="UniProtKB-KW"/>
</dbReference>
<feature type="domain" description="Calcineurin-like phosphoesterase" evidence="3">
    <location>
        <begin position="1"/>
        <end position="149"/>
    </location>
</feature>
<comment type="similarity">
    <text evidence="1 2">Belongs to the metallophosphoesterase superfamily. YfcE family.</text>
</comment>
<dbReference type="InterPro" id="IPR000979">
    <property type="entry name" value="Phosphodiesterase_MJ0936/Vps29"/>
</dbReference>
<dbReference type="InterPro" id="IPR024654">
    <property type="entry name" value="Calcineurin-like_PHP_lpxH"/>
</dbReference>
<dbReference type="EC" id="3.1.4.-" evidence="2"/>
<organism evidence="4 5">
    <name type="scientific">Citroniella saccharovorans</name>
    <dbReference type="NCBI Taxonomy" id="2053367"/>
    <lineage>
        <taxon>Bacteria</taxon>
        <taxon>Bacillati</taxon>
        <taxon>Bacillota</taxon>
        <taxon>Tissierellia</taxon>
        <taxon>Tissierellales</taxon>
        <taxon>Peptoniphilaceae</taxon>
        <taxon>Citroniella</taxon>
    </lineage>
</organism>
<comment type="caution">
    <text evidence="4">The sequence shown here is derived from an EMBL/GenBank/DDBJ whole genome shotgun (WGS) entry which is preliminary data.</text>
</comment>
<keyword evidence="5" id="KW-1185">Reference proteome</keyword>
<dbReference type="Pfam" id="PF12850">
    <property type="entry name" value="Metallophos_2"/>
    <property type="match status" value="1"/>
</dbReference>
<gene>
    <name evidence="4" type="ORF">VLK81_02900</name>
</gene>
<proteinExistence type="inferred from homology"/>
<protein>
    <recommendedName>
        <fullName evidence="2">Phosphoesterase</fullName>
        <ecNumber evidence="2">3.1.4.-</ecNumber>
    </recommendedName>
</protein>
<keyword evidence="2" id="KW-0479">Metal-binding</keyword>
<dbReference type="GO" id="GO:0016787">
    <property type="term" value="F:hydrolase activity"/>
    <property type="evidence" value="ECO:0007669"/>
    <property type="project" value="UniProtKB-UniRule"/>
</dbReference>
<dbReference type="SUPFAM" id="SSF56300">
    <property type="entry name" value="Metallo-dependent phosphatases"/>
    <property type="match status" value="1"/>
</dbReference>
<evidence type="ECO:0000256" key="1">
    <source>
        <dbReference type="ARBA" id="ARBA00008950"/>
    </source>
</evidence>
<sequence length="162" mass="18219">MRVGLIADTHGIYDKLSLKLKDLDLDLILHAGDYAKDAEEISLISGVKTVAVRGNNDPLNPNYNDEEIINLNGYETLLVHGHLNRVHRGTSDLKARAIKLGAKIVIFGHTHKFLLERDENLLVINPGSPSFTRSFDRINTFVVLEIKDDGEIFIEKMEIDPF</sequence>
<evidence type="ECO:0000256" key="2">
    <source>
        <dbReference type="RuleBase" id="RU362039"/>
    </source>
</evidence>
<dbReference type="Proteomes" id="UP001357733">
    <property type="component" value="Unassembled WGS sequence"/>
</dbReference>
<evidence type="ECO:0000313" key="4">
    <source>
        <dbReference type="EMBL" id="MEB3428983.1"/>
    </source>
</evidence>
<dbReference type="Gene3D" id="3.60.21.10">
    <property type="match status" value="1"/>
</dbReference>
<dbReference type="InterPro" id="IPR029052">
    <property type="entry name" value="Metallo-depent_PP-like"/>
</dbReference>
<accession>A0AAW9MVL4</accession>
<dbReference type="EMBL" id="JAYKOT010000003">
    <property type="protein sequence ID" value="MEB3428983.1"/>
    <property type="molecule type" value="Genomic_DNA"/>
</dbReference>